<feature type="compositionally biased region" description="Pro residues" evidence="1">
    <location>
        <begin position="233"/>
        <end position="257"/>
    </location>
</feature>
<feature type="region of interest" description="Disordered" evidence="1">
    <location>
        <begin position="160"/>
        <end position="271"/>
    </location>
</feature>
<evidence type="ECO:0000256" key="1">
    <source>
        <dbReference type="SAM" id="MobiDB-lite"/>
    </source>
</evidence>
<sequence length="292" mass="30821">MTQWIRAFESFLAFCKERKTPVVVTAGNKPAVEYVHDSYPQALAQPDDTTIIVGEVTKADPDRKISVHAPAEGFAVPKSGGVTPGAGEQAGTSQAAATVSGLIAYLYGLPNWQQTEYVRTTPIKRLLQDHAWLRSNAPVPAGYGPAKVVYNLARGDWQHDSNSAAPSSTHSASGSTSPTSSVSSVSKPSTSPVRSKRQSSSSQSDLISSAKTTNVSSSSATPSPKTSKTSTPTPTPTPTSKPPPPEPHPEPTEPPQQPEESYGVLSPTAKPYSHNCLDAIGLNMVWCARVGM</sequence>
<dbReference type="SUPFAM" id="SSF52743">
    <property type="entry name" value="Subtilisin-like"/>
    <property type="match status" value="1"/>
</dbReference>
<dbReference type="InParanoid" id="B2WB85"/>
<dbReference type="InterPro" id="IPR036852">
    <property type="entry name" value="Peptidase_S8/S53_dom_sf"/>
</dbReference>
<name>B2WB85_PYRTR</name>
<proteinExistence type="predicted"/>
<dbReference type="HOGENOM" id="CLU_953567_0_0_1"/>
<accession>B2WB85</accession>
<organism evidence="2 3">
    <name type="scientific">Pyrenophora tritici-repentis (strain Pt-1C-BFP)</name>
    <name type="common">Wheat tan spot fungus</name>
    <name type="synonym">Drechslera tritici-repentis</name>
    <dbReference type="NCBI Taxonomy" id="426418"/>
    <lineage>
        <taxon>Eukaryota</taxon>
        <taxon>Fungi</taxon>
        <taxon>Dikarya</taxon>
        <taxon>Ascomycota</taxon>
        <taxon>Pezizomycotina</taxon>
        <taxon>Dothideomycetes</taxon>
        <taxon>Pleosporomycetidae</taxon>
        <taxon>Pleosporales</taxon>
        <taxon>Pleosporineae</taxon>
        <taxon>Pleosporaceae</taxon>
        <taxon>Pyrenophora</taxon>
    </lineage>
</organism>
<evidence type="ECO:0000313" key="3">
    <source>
        <dbReference type="Proteomes" id="UP000001471"/>
    </source>
</evidence>
<dbReference type="GO" id="GO:0004252">
    <property type="term" value="F:serine-type endopeptidase activity"/>
    <property type="evidence" value="ECO:0007669"/>
    <property type="project" value="InterPro"/>
</dbReference>
<dbReference type="GO" id="GO:0006508">
    <property type="term" value="P:proteolysis"/>
    <property type="evidence" value="ECO:0007669"/>
    <property type="project" value="InterPro"/>
</dbReference>
<dbReference type="Gene3D" id="3.40.50.200">
    <property type="entry name" value="Peptidase S8/S53 domain"/>
    <property type="match status" value="1"/>
</dbReference>
<protein>
    <submittedName>
        <fullName evidence="2">Uncharacterized protein</fullName>
    </submittedName>
</protein>
<evidence type="ECO:0000313" key="2">
    <source>
        <dbReference type="EMBL" id="EDU49817.1"/>
    </source>
</evidence>
<gene>
    <name evidence="2" type="ORF">PTRG_06897</name>
</gene>
<dbReference type="AlphaFoldDB" id="B2WB85"/>
<reference evidence="3" key="1">
    <citation type="journal article" date="2013" name="G3 (Bethesda)">
        <title>Comparative genomics of a plant-pathogenic fungus, Pyrenophora tritici-repentis, reveals transduplication and the impact of repeat elements on pathogenicity and population divergence.</title>
        <authorList>
            <person name="Manning V.A."/>
            <person name="Pandelova I."/>
            <person name="Dhillon B."/>
            <person name="Wilhelm L.J."/>
            <person name="Goodwin S.B."/>
            <person name="Berlin A.M."/>
            <person name="Figueroa M."/>
            <person name="Freitag M."/>
            <person name="Hane J.K."/>
            <person name="Henrissat B."/>
            <person name="Holman W.H."/>
            <person name="Kodira C.D."/>
            <person name="Martin J."/>
            <person name="Oliver R.P."/>
            <person name="Robbertse B."/>
            <person name="Schackwitz W."/>
            <person name="Schwartz D.C."/>
            <person name="Spatafora J.W."/>
            <person name="Turgeon B.G."/>
            <person name="Yandava C."/>
            <person name="Young S."/>
            <person name="Zhou S."/>
            <person name="Zeng Q."/>
            <person name="Grigoriev I.V."/>
            <person name="Ma L.-J."/>
            <person name="Ciuffetti L.M."/>
        </authorList>
    </citation>
    <scope>NUCLEOTIDE SEQUENCE [LARGE SCALE GENOMIC DNA]</scope>
    <source>
        <strain evidence="3">Pt-1C-BFP</strain>
    </source>
</reference>
<dbReference type="Proteomes" id="UP000001471">
    <property type="component" value="Unassembled WGS sequence"/>
</dbReference>
<dbReference type="EMBL" id="DS231621">
    <property type="protein sequence ID" value="EDU49817.1"/>
    <property type="molecule type" value="Genomic_DNA"/>
</dbReference>
<feature type="compositionally biased region" description="Low complexity" evidence="1">
    <location>
        <begin position="161"/>
        <end position="232"/>
    </location>
</feature>